<evidence type="ECO:0000313" key="7">
    <source>
        <dbReference type="EMBL" id="TFH67763.1"/>
    </source>
</evidence>
<dbReference type="Proteomes" id="UP000298133">
    <property type="component" value="Unassembled WGS sequence"/>
</dbReference>
<dbReference type="OrthoDB" id="2450120at2"/>
<dbReference type="Pfam" id="PF00441">
    <property type="entry name" value="Acyl-CoA_dh_1"/>
    <property type="match status" value="1"/>
</dbReference>
<dbReference type="GO" id="GO:0050660">
    <property type="term" value="F:flavin adenine dinucleotide binding"/>
    <property type="evidence" value="ECO:0007669"/>
    <property type="project" value="InterPro"/>
</dbReference>
<evidence type="ECO:0000259" key="6">
    <source>
        <dbReference type="Pfam" id="PF00441"/>
    </source>
</evidence>
<evidence type="ECO:0000256" key="4">
    <source>
        <dbReference type="ARBA" id="ARBA00022827"/>
    </source>
</evidence>
<evidence type="ECO:0000256" key="5">
    <source>
        <dbReference type="ARBA" id="ARBA00023002"/>
    </source>
</evidence>
<accession>A0A4Y8UK79</accession>
<comment type="similarity">
    <text evidence="2">Belongs to the acyl-CoA dehydrogenase family.</text>
</comment>
<dbReference type="InterPro" id="IPR037069">
    <property type="entry name" value="AcylCoA_DH/ox_N_sf"/>
</dbReference>
<comment type="cofactor">
    <cofactor evidence="1">
        <name>FAD</name>
        <dbReference type="ChEBI" id="CHEBI:57692"/>
    </cofactor>
</comment>
<dbReference type="PANTHER" id="PTHR43884:SF20">
    <property type="entry name" value="ACYL-COA DEHYDROGENASE FADE28"/>
    <property type="match status" value="1"/>
</dbReference>
<sequence length="346" mass="37048">MKEILEATLEKLFADQLQPEQLIASEQTQWQAPLWTLIEDSGFSLAMVPEALGGAQASWHELVGVIELCGKFCLPLPLPESIFANWLLGCCGAEPITGPVSIAAEHNLTVHNGKVTGEMRNVPWGRSVSQVVAVIGGEQPRVVVMAPSASCTVTETTNIAGEPRDHLQFEQAVAELTVPLAAGLTEQVVLLGGAMLRTAQISGALAESMLLATSYVNERVQFGRPLAKFQVVQHQLAVLAEHAAATRVAVQAAFAQSSGALAELALMTAKIVAAEAAGIGASTAHGVHGAIGFTHEYRLHLLTRRLWSWRSEFGSEVYWAEQLGQAVCRAGAEQYWPTITRQELSA</sequence>
<dbReference type="InterPro" id="IPR009100">
    <property type="entry name" value="AcylCoA_DH/oxidase_NM_dom_sf"/>
</dbReference>
<dbReference type="SUPFAM" id="SSF56645">
    <property type="entry name" value="Acyl-CoA dehydrogenase NM domain-like"/>
    <property type="match status" value="1"/>
</dbReference>
<keyword evidence="3" id="KW-0285">Flavoprotein</keyword>
<dbReference type="PANTHER" id="PTHR43884">
    <property type="entry name" value="ACYL-COA DEHYDROGENASE"/>
    <property type="match status" value="1"/>
</dbReference>
<feature type="domain" description="Acyl-CoA dehydrogenase/oxidase C-terminal" evidence="6">
    <location>
        <begin position="196"/>
        <end position="308"/>
    </location>
</feature>
<dbReference type="AlphaFoldDB" id="A0A4Y8UK79"/>
<name>A0A4Y8UK79_9GAMM</name>
<dbReference type="SUPFAM" id="SSF47203">
    <property type="entry name" value="Acyl-CoA dehydrogenase C-terminal domain-like"/>
    <property type="match status" value="1"/>
</dbReference>
<evidence type="ECO:0000256" key="1">
    <source>
        <dbReference type="ARBA" id="ARBA00001974"/>
    </source>
</evidence>
<dbReference type="Gene3D" id="1.10.540.10">
    <property type="entry name" value="Acyl-CoA dehydrogenase/oxidase, N-terminal domain"/>
    <property type="match status" value="1"/>
</dbReference>
<dbReference type="Gene3D" id="1.20.140.10">
    <property type="entry name" value="Butyryl-CoA Dehydrogenase, subunit A, domain 3"/>
    <property type="match status" value="1"/>
</dbReference>
<protein>
    <submittedName>
        <fullName evidence="7">Acyl-CoA dehydrogenase</fullName>
    </submittedName>
</protein>
<proteinExistence type="inferred from homology"/>
<dbReference type="EMBL" id="SPIA01000002">
    <property type="protein sequence ID" value="TFH67763.1"/>
    <property type="molecule type" value="Genomic_DNA"/>
</dbReference>
<evidence type="ECO:0000256" key="2">
    <source>
        <dbReference type="ARBA" id="ARBA00009347"/>
    </source>
</evidence>
<keyword evidence="5" id="KW-0560">Oxidoreductase</keyword>
<comment type="caution">
    <text evidence="7">The sequence shown here is derived from an EMBL/GenBank/DDBJ whole genome shotgun (WGS) entry which is preliminary data.</text>
</comment>
<reference evidence="7 8" key="1">
    <citation type="submission" date="2019-03" db="EMBL/GenBank/DDBJ databases">
        <title>Draft genome of Gammaproteobacteria bacterium LSUCC0057, a member of the SAR92 clade.</title>
        <authorList>
            <person name="Lanclos V.C."/>
            <person name="Doiron C."/>
            <person name="Henson M.W."/>
            <person name="Thrash J.C."/>
        </authorList>
    </citation>
    <scope>NUCLEOTIDE SEQUENCE [LARGE SCALE GENOMIC DNA]</scope>
    <source>
        <strain evidence="7 8">LSUCC0057</strain>
    </source>
</reference>
<keyword evidence="4" id="KW-0274">FAD</keyword>
<dbReference type="InterPro" id="IPR009075">
    <property type="entry name" value="AcylCo_DH/oxidase_C"/>
</dbReference>
<dbReference type="InterPro" id="IPR036250">
    <property type="entry name" value="AcylCo_DH-like_C"/>
</dbReference>
<evidence type="ECO:0000256" key="3">
    <source>
        <dbReference type="ARBA" id="ARBA00022630"/>
    </source>
</evidence>
<organism evidence="7 8">
    <name type="scientific">Gammaproteobacteria bacterium LSUCC0057</name>
    <dbReference type="NCBI Taxonomy" id="2559237"/>
    <lineage>
        <taxon>Bacteria</taxon>
        <taxon>Pseudomonadati</taxon>
        <taxon>Pseudomonadota</taxon>
        <taxon>Gammaproteobacteria</taxon>
        <taxon>Cellvibrionales</taxon>
        <taxon>Porticoccaceae</taxon>
        <taxon>SAR92 clade</taxon>
    </lineage>
</organism>
<keyword evidence="8" id="KW-1185">Reference proteome</keyword>
<gene>
    <name evidence="7" type="ORF">E3W66_05795</name>
</gene>
<dbReference type="GO" id="GO:0003995">
    <property type="term" value="F:acyl-CoA dehydrogenase activity"/>
    <property type="evidence" value="ECO:0007669"/>
    <property type="project" value="TreeGrafter"/>
</dbReference>
<evidence type="ECO:0000313" key="8">
    <source>
        <dbReference type="Proteomes" id="UP000298133"/>
    </source>
</evidence>